<dbReference type="Proteomes" id="UP001597453">
    <property type="component" value="Unassembled WGS sequence"/>
</dbReference>
<dbReference type="InterPro" id="IPR014710">
    <property type="entry name" value="RmlC-like_jellyroll"/>
</dbReference>
<feature type="domain" description="(S)-ureidoglycine aminohydrolase cupin" evidence="2">
    <location>
        <begin position="56"/>
        <end position="123"/>
    </location>
</feature>
<protein>
    <submittedName>
        <fullName evidence="3">Cupin domain-containing protein</fullName>
    </submittedName>
</protein>
<name>A0ABW5RKK3_9MICO</name>
<comment type="caution">
    <text evidence="3">The sequence shown here is derived from an EMBL/GenBank/DDBJ whole genome shotgun (WGS) entry which is preliminary data.</text>
</comment>
<dbReference type="SUPFAM" id="SSF51182">
    <property type="entry name" value="RmlC-like cupins"/>
    <property type="match status" value="1"/>
</dbReference>
<gene>
    <name evidence="3" type="ORF">ACFSUQ_09010</name>
</gene>
<organism evidence="3 4">
    <name type="scientific">Gulosibacter bifidus</name>
    <dbReference type="NCBI Taxonomy" id="272239"/>
    <lineage>
        <taxon>Bacteria</taxon>
        <taxon>Bacillati</taxon>
        <taxon>Actinomycetota</taxon>
        <taxon>Actinomycetes</taxon>
        <taxon>Micrococcales</taxon>
        <taxon>Microbacteriaceae</taxon>
        <taxon>Gulosibacter</taxon>
    </lineage>
</organism>
<evidence type="ECO:0000313" key="4">
    <source>
        <dbReference type="Proteomes" id="UP001597453"/>
    </source>
</evidence>
<sequence length="126" mass="13564">MFEHPSVPAIQGTTATTHHKAADLPVPRELVPSEHAPSDGCEAGVTELGEFAGCEYGIWEMSTGVMHDTEAEELFVVLEGSATVEFLEPRSASIEIAPGSVVTFAAGTKTRWTVHSERLRKVYLAP</sequence>
<feature type="region of interest" description="Disordered" evidence="1">
    <location>
        <begin position="1"/>
        <end position="42"/>
    </location>
</feature>
<dbReference type="InterPro" id="IPR011051">
    <property type="entry name" value="RmlC_Cupin_sf"/>
</dbReference>
<accession>A0ABW5RKK3</accession>
<reference evidence="4" key="1">
    <citation type="journal article" date="2019" name="Int. J. Syst. Evol. Microbiol.">
        <title>The Global Catalogue of Microorganisms (GCM) 10K type strain sequencing project: providing services to taxonomists for standard genome sequencing and annotation.</title>
        <authorList>
            <consortium name="The Broad Institute Genomics Platform"/>
            <consortium name="The Broad Institute Genome Sequencing Center for Infectious Disease"/>
            <person name="Wu L."/>
            <person name="Ma J."/>
        </authorList>
    </citation>
    <scope>NUCLEOTIDE SEQUENCE [LARGE SCALE GENOMIC DNA]</scope>
    <source>
        <strain evidence="4">TISTR 1511</strain>
    </source>
</reference>
<dbReference type="Pfam" id="PF05899">
    <property type="entry name" value="Cupin_3"/>
    <property type="match status" value="1"/>
</dbReference>
<evidence type="ECO:0000259" key="2">
    <source>
        <dbReference type="Pfam" id="PF05899"/>
    </source>
</evidence>
<dbReference type="EMBL" id="JBHUNF010000009">
    <property type="protein sequence ID" value="MFD2675428.1"/>
    <property type="molecule type" value="Genomic_DNA"/>
</dbReference>
<evidence type="ECO:0000256" key="1">
    <source>
        <dbReference type="SAM" id="MobiDB-lite"/>
    </source>
</evidence>
<dbReference type="Gene3D" id="2.60.120.10">
    <property type="entry name" value="Jelly Rolls"/>
    <property type="match status" value="1"/>
</dbReference>
<dbReference type="RefSeq" id="WP_222822373.1">
    <property type="nucleotide sequence ID" value="NZ_JBHUNF010000009.1"/>
</dbReference>
<proteinExistence type="predicted"/>
<evidence type="ECO:0000313" key="3">
    <source>
        <dbReference type="EMBL" id="MFD2675428.1"/>
    </source>
</evidence>
<dbReference type="InterPro" id="IPR008579">
    <property type="entry name" value="UGlyAH_Cupin_dom"/>
</dbReference>
<keyword evidence="4" id="KW-1185">Reference proteome</keyword>